<feature type="transmembrane region" description="Helical" evidence="5">
    <location>
        <begin position="238"/>
        <end position="259"/>
    </location>
</feature>
<evidence type="ECO:0000256" key="3">
    <source>
        <dbReference type="PIRSR" id="PIRSR603782-1"/>
    </source>
</evidence>
<dbReference type="EMBL" id="JABDJR010000556">
    <property type="protein sequence ID" value="NNF07839.1"/>
    <property type="molecule type" value="Genomic_DNA"/>
</dbReference>
<organism evidence="8 9">
    <name type="scientific">Eiseniibacteriota bacterium</name>
    <dbReference type="NCBI Taxonomy" id="2212470"/>
    <lineage>
        <taxon>Bacteria</taxon>
        <taxon>Candidatus Eiseniibacteriota</taxon>
    </lineage>
</organism>
<evidence type="ECO:0000256" key="6">
    <source>
        <dbReference type="SAM" id="SignalP"/>
    </source>
</evidence>
<evidence type="ECO:0000256" key="5">
    <source>
        <dbReference type="SAM" id="Phobius"/>
    </source>
</evidence>
<feature type="binding site" evidence="3">
    <location>
        <position position="171"/>
    </location>
    <ligand>
        <name>Cu cation</name>
        <dbReference type="ChEBI" id="CHEBI:23378"/>
    </ligand>
</feature>
<name>A0A7Y2EDI0_UNCEI</name>
<keyword evidence="5" id="KW-0812">Transmembrane</keyword>
<dbReference type="PANTHER" id="PTHR12151:SF8">
    <property type="entry name" value="THIOREDOXIN DOMAIN-CONTAINING PROTEIN"/>
    <property type="match status" value="1"/>
</dbReference>
<dbReference type="CDD" id="cd02968">
    <property type="entry name" value="SCO"/>
    <property type="match status" value="1"/>
</dbReference>
<comment type="caution">
    <text evidence="8">The sequence shown here is derived from an EMBL/GenBank/DDBJ whole genome shotgun (WGS) entry which is preliminary data.</text>
</comment>
<feature type="binding site" evidence="3">
    <location>
        <position position="77"/>
    </location>
    <ligand>
        <name>Cu cation</name>
        <dbReference type="ChEBI" id="CHEBI:23378"/>
    </ligand>
</feature>
<dbReference type="SUPFAM" id="SSF52833">
    <property type="entry name" value="Thioredoxin-like"/>
    <property type="match status" value="1"/>
</dbReference>
<keyword evidence="4" id="KW-1015">Disulfide bond</keyword>
<feature type="domain" description="Thioredoxin" evidence="7">
    <location>
        <begin position="36"/>
        <end position="208"/>
    </location>
</feature>
<feature type="chain" id="PRO_5030512006" evidence="6">
    <location>
        <begin position="20"/>
        <end position="268"/>
    </location>
</feature>
<dbReference type="InterPro" id="IPR013766">
    <property type="entry name" value="Thioredoxin_domain"/>
</dbReference>
<protein>
    <submittedName>
        <fullName evidence="8">SCO family protein</fullName>
    </submittedName>
</protein>
<keyword evidence="5" id="KW-0472">Membrane</keyword>
<sequence length="268" mass="29828">MKSFWLGIMGMMVSGYAFAQPADYTPPELEGIEIEDKAGDFVPLDLEFTDQEGRVVTLEDFLEDGKPLVVQLVYFECPMLCNLVINGFVAGAKDLDWSPGVEYNVISVSFDPQDTAALAKLKQENYVQALEKPTALDGWNFLVGEPDQVRSLAEAVGFPYRYLEDQEEFSHGAGMFVLSPKGQISRTLYGISYPTKELRFSLMEASEGRLGTPLQKLVLYCFRYDASRHKYGLVAMNVMKIGGALTFAILGTFVGLLWVKDKRVARAA</sequence>
<evidence type="ECO:0000256" key="1">
    <source>
        <dbReference type="ARBA" id="ARBA00010996"/>
    </source>
</evidence>
<comment type="similarity">
    <text evidence="1">Belongs to the SCO1/2 family.</text>
</comment>
<dbReference type="Proteomes" id="UP000547674">
    <property type="component" value="Unassembled WGS sequence"/>
</dbReference>
<feature type="binding site" evidence="3">
    <location>
        <position position="81"/>
    </location>
    <ligand>
        <name>Cu cation</name>
        <dbReference type="ChEBI" id="CHEBI:23378"/>
    </ligand>
</feature>
<dbReference type="GO" id="GO:0046872">
    <property type="term" value="F:metal ion binding"/>
    <property type="evidence" value="ECO:0007669"/>
    <property type="project" value="UniProtKB-KW"/>
</dbReference>
<dbReference type="PROSITE" id="PS51352">
    <property type="entry name" value="THIOREDOXIN_2"/>
    <property type="match status" value="1"/>
</dbReference>
<reference evidence="8 9" key="1">
    <citation type="submission" date="2020-03" db="EMBL/GenBank/DDBJ databases">
        <title>Metabolic flexibility allows generalist bacteria to become dominant in a frequently disturbed ecosystem.</title>
        <authorList>
            <person name="Chen Y.-J."/>
            <person name="Leung P.M."/>
            <person name="Bay S.K."/>
            <person name="Hugenholtz P."/>
            <person name="Kessler A.J."/>
            <person name="Shelley G."/>
            <person name="Waite D.W."/>
            <person name="Cook P.L."/>
            <person name="Greening C."/>
        </authorList>
    </citation>
    <scope>NUCLEOTIDE SEQUENCE [LARGE SCALE GENOMIC DNA]</scope>
    <source>
        <strain evidence="8">SS_bin_28</strain>
    </source>
</reference>
<proteinExistence type="inferred from homology"/>
<keyword evidence="3" id="KW-0479">Metal-binding</keyword>
<keyword evidence="5" id="KW-1133">Transmembrane helix</keyword>
<keyword evidence="6" id="KW-0732">Signal</keyword>
<evidence type="ECO:0000256" key="2">
    <source>
        <dbReference type="ARBA" id="ARBA00023008"/>
    </source>
</evidence>
<accession>A0A7Y2EDI0</accession>
<dbReference type="InterPro" id="IPR036249">
    <property type="entry name" value="Thioredoxin-like_sf"/>
</dbReference>
<feature type="signal peptide" evidence="6">
    <location>
        <begin position="1"/>
        <end position="19"/>
    </location>
</feature>
<gene>
    <name evidence="8" type="ORF">HKN21_13835</name>
</gene>
<evidence type="ECO:0000313" key="8">
    <source>
        <dbReference type="EMBL" id="NNF07839.1"/>
    </source>
</evidence>
<dbReference type="PANTHER" id="PTHR12151">
    <property type="entry name" value="ELECTRON TRANSPORT PROTIN SCO1/SENC FAMILY MEMBER"/>
    <property type="match status" value="1"/>
</dbReference>
<dbReference type="Gene3D" id="3.40.30.10">
    <property type="entry name" value="Glutaredoxin"/>
    <property type="match status" value="1"/>
</dbReference>
<dbReference type="Pfam" id="PF02630">
    <property type="entry name" value="SCO1-SenC"/>
    <property type="match status" value="1"/>
</dbReference>
<evidence type="ECO:0000313" key="9">
    <source>
        <dbReference type="Proteomes" id="UP000547674"/>
    </source>
</evidence>
<evidence type="ECO:0000259" key="7">
    <source>
        <dbReference type="PROSITE" id="PS51352"/>
    </source>
</evidence>
<dbReference type="InterPro" id="IPR003782">
    <property type="entry name" value="SCO1/SenC"/>
</dbReference>
<dbReference type="AlphaFoldDB" id="A0A7Y2EDI0"/>
<feature type="disulfide bond" description="Redox-active" evidence="4">
    <location>
        <begin position="77"/>
        <end position="81"/>
    </location>
</feature>
<keyword evidence="2 3" id="KW-0186">Copper</keyword>
<evidence type="ECO:0000256" key="4">
    <source>
        <dbReference type="PIRSR" id="PIRSR603782-2"/>
    </source>
</evidence>